<dbReference type="Proteomes" id="UP000630142">
    <property type="component" value="Unassembled WGS sequence"/>
</dbReference>
<dbReference type="EMBL" id="BMZQ01000002">
    <property type="protein sequence ID" value="GHD19420.1"/>
    <property type="molecule type" value="Genomic_DNA"/>
</dbReference>
<dbReference type="AlphaFoldDB" id="A0A8J3DTS0"/>
<feature type="coiled-coil region" evidence="1">
    <location>
        <begin position="697"/>
        <end position="740"/>
    </location>
</feature>
<keyword evidence="1" id="KW-0175">Coiled coil</keyword>
<proteinExistence type="predicted"/>
<sequence>MSYGRTLGPLLVVESRNGVFAILAGTLKADKAKANLEALIGLRLIPDDAFLSKGDSLQNVVWHSYEPNSSLDLMNQQTYLSSVRRLQASMSRLSFYNGPVDGLIGPSTVTAFRRYLAAFGTPPGDLLTDVSLAEIERNAGDGFRSEEERRMANSSGFDDAQSFTEARKGGFPTEVIFRQAKTLGFSTQRDYEAASQGGFSNNDEYLQAQQGGFVSAYQMKAAQRIGARSKAEYESFQSSGFDTIGEYRTALQGGYSDKASFAKAEAAKLKAARASAEVMLSDAEGFLKLNRDIPNIVEIADRASTLSAEIKSGGAASLEASTARFASLLSDVPGFPPFAEVRKKERAEARNAEVLSILADLKTTKDLLSRWASTHLTSPKLPDVVGELKAVDAVLGSNDLDALSEARDGVRSLITSRNLEADLNELRVPSNEDKGPSSAARAPVTVTNANKVLLEGSLDDVAVLYNASPTAPSLLRTLTGNYSLTKGTAAVCLLGMDRTASLDRVLRAAVAPLGGKSVAVSGTACSAETLKEADLLLIQKRKFSEAQTSLAMGILDALERGVVKPFEPIQFAELKARLDRDDAFVAGLARDVQQGSREGYGSIFLDGRANTICAVIEQERELHEGKLRELAEFAGLAPPFEDRVRIESLDVGYEFLRKGQCEVFYGSRASLKMVVDALERDGIPFSYAPVWLEQSELTAAESALKLAREEAVRAAEARRVALEEEQRIEAQRLREEQETRTARQFELQSSNRAAATAAINRFTGGLREVVLQEPAKRSEPSAIDVKQVFPSFTGWKSDLQSSGWEPRDLQVAIQDYGVVNWKGRNLEAIVLRATVKLASAERGEYRDECFLLGAVLDEEFSAVRDPVEAGCDETAVDVWRTGHHLKSLWLAEPR</sequence>
<dbReference type="InterPro" id="IPR036365">
    <property type="entry name" value="PGBD-like_sf"/>
</dbReference>
<protein>
    <recommendedName>
        <fullName evidence="4">Peptidoglycan binding-like domain-containing protein</fullName>
    </recommendedName>
</protein>
<dbReference type="SUPFAM" id="SSF47090">
    <property type="entry name" value="PGBD-like"/>
    <property type="match status" value="1"/>
</dbReference>
<evidence type="ECO:0008006" key="4">
    <source>
        <dbReference type="Google" id="ProtNLM"/>
    </source>
</evidence>
<name>A0A8J3DTS0_9HYPH</name>
<evidence type="ECO:0000256" key="1">
    <source>
        <dbReference type="SAM" id="Coils"/>
    </source>
</evidence>
<comment type="caution">
    <text evidence="2">The sequence shown here is derived from an EMBL/GenBank/DDBJ whole genome shotgun (WGS) entry which is preliminary data.</text>
</comment>
<accession>A0A8J3DTS0</accession>
<organism evidence="2 3">
    <name type="scientific">Tianweitania populi</name>
    <dbReference type="NCBI Taxonomy" id="1607949"/>
    <lineage>
        <taxon>Bacteria</taxon>
        <taxon>Pseudomonadati</taxon>
        <taxon>Pseudomonadota</taxon>
        <taxon>Alphaproteobacteria</taxon>
        <taxon>Hyphomicrobiales</taxon>
        <taxon>Phyllobacteriaceae</taxon>
        <taxon>Tianweitania</taxon>
    </lineage>
</organism>
<keyword evidence="3" id="KW-1185">Reference proteome</keyword>
<evidence type="ECO:0000313" key="3">
    <source>
        <dbReference type="Proteomes" id="UP000630142"/>
    </source>
</evidence>
<evidence type="ECO:0000313" key="2">
    <source>
        <dbReference type="EMBL" id="GHD19420.1"/>
    </source>
</evidence>
<gene>
    <name evidence="2" type="ORF">GCM10016234_31060</name>
</gene>
<reference evidence="2" key="2">
    <citation type="submission" date="2020-09" db="EMBL/GenBank/DDBJ databases">
        <authorList>
            <person name="Sun Q."/>
            <person name="Kim S."/>
        </authorList>
    </citation>
    <scope>NUCLEOTIDE SEQUENCE</scope>
    <source>
        <strain evidence="2">KCTC 42249</strain>
    </source>
</reference>
<reference evidence="2" key="1">
    <citation type="journal article" date="2014" name="Int. J. Syst. Evol. Microbiol.">
        <title>Complete genome sequence of Corynebacterium casei LMG S-19264T (=DSM 44701T), isolated from a smear-ripened cheese.</title>
        <authorList>
            <consortium name="US DOE Joint Genome Institute (JGI-PGF)"/>
            <person name="Walter F."/>
            <person name="Albersmeier A."/>
            <person name="Kalinowski J."/>
            <person name="Ruckert C."/>
        </authorList>
    </citation>
    <scope>NUCLEOTIDE SEQUENCE</scope>
    <source>
        <strain evidence="2">KCTC 42249</strain>
    </source>
</reference>